<evidence type="ECO:0000256" key="2">
    <source>
        <dbReference type="ARBA" id="ARBA00022475"/>
    </source>
</evidence>
<dbReference type="GO" id="GO:0009897">
    <property type="term" value="C:external side of plasma membrane"/>
    <property type="evidence" value="ECO:0007669"/>
    <property type="project" value="TreeGrafter"/>
</dbReference>
<organism evidence="8 9">
    <name type="scientific">Anguilla anguilla</name>
    <name type="common">European freshwater eel</name>
    <name type="synonym">Muraena anguilla</name>
    <dbReference type="NCBI Taxonomy" id="7936"/>
    <lineage>
        <taxon>Eukaryota</taxon>
        <taxon>Metazoa</taxon>
        <taxon>Chordata</taxon>
        <taxon>Craniata</taxon>
        <taxon>Vertebrata</taxon>
        <taxon>Euteleostomi</taxon>
        <taxon>Actinopterygii</taxon>
        <taxon>Neopterygii</taxon>
        <taxon>Teleostei</taxon>
        <taxon>Anguilliformes</taxon>
        <taxon>Anguillidae</taxon>
        <taxon>Anguilla</taxon>
    </lineage>
</organism>
<evidence type="ECO:0000259" key="7">
    <source>
        <dbReference type="SMART" id="SM00907"/>
    </source>
</evidence>
<dbReference type="AlphaFoldDB" id="A0A9D3LJC1"/>
<keyword evidence="9" id="KW-1185">Reference proteome</keyword>
<comment type="subcellular location">
    <subcellularLocation>
        <location evidence="1">Cell membrane</location>
    </subcellularLocation>
</comment>
<proteinExistence type="predicted"/>
<dbReference type="GO" id="GO:0043235">
    <property type="term" value="C:receptor complex"/>
    <property type="evidence" value="ECO:0007669"/>
    <property type="project" value="TreeGrafter"/>
</dbReference>
<keyword evidence="3 6" id="KW-0732">Signal</keyword>
<evidence type="ECO:0000256" key="6">
    <source>
        <dbReference type="SAM" id="SignalP"/>
    </source>
</evidence>
<feature type="signal peptide" evidence="6">
    <location>
        <begin position="1"/>
        <end position="24"/>
    </location>
</feature>
<comment type="caution">
    <text evidence="8">The sequence shown here is derived from an EMBL/GenBank/DDBJ whole genome shotgun (WGS) entry which is preliminary data.</text>
</comment>
<dbReference type="InterPro" id="IPR003438">
    <property type="entry name" value="GDNF_rcpt"/>
</dbReference>
<evidence type="ECO:0000256" key="5">
    <source>
        <dbReference type="ARBA" id="ARBA00023180"/>
    </source>
</evidence>
<evidence type="ECO:0000256" key="4">
    <source>
        <dbReference type="ARBA" id="ARBA00023136"/>
    </source>
</evidence>
<gene>
    <name evidence="8" type="ORF">ANANG_G00299790</name>
</gene>
<accession>A0A9D3LJC1</accession>
<dbReference type="GO" id="GO:0007399">
    <property type="term" value="P:nervous system development"/>
    <property type="evidence" value="ECO:0007669"/>
    <property type="project" value="TreeGrafter"/>
</dbReference>
<keyword evidence="2" id="KW-1003">Cell membrane</keyword>
<evidence type="ECO:0000313" key="9">
    <source>
        <dbReference type="Proteomes" id="UP001044222"/>
    </source>
</evidence>
<dbReference type="SMART" id="SM00907">
    <property type="entry name" value="GDNF"/>
    <property type="match status" value="2"/>
</dbReference>
<dbReference type="PANTHER" id="PTHR10269:SF1">
    <property type="entry name" value="GDNF FAMILY RECEPTOR ALPHA-LIKE"/>
    <property type="match status" value="1"/>
</dbReference>
<feature type="domain" description="GDNF/GAS1" evidence="7">
    <location>
        <begin position="38"/>
        <end position="113"/>
    </location>
</feature>
<dbReference type="InterPro" id="IPR016017">
    <property type="entry name" value="GDNF/GAS1"/>
</dbReference>
<dbReference type="Proteomes" id="UP001044222">
    <property type="component" value="Chromosome 18"/>
</dbReference>
<sequence>MGLYRAPVCSTVTMKIALVTGFLACQVICSFSSRSRDCVSVKEACVSESRACRSGWDLLKNVCHISDGSCQVVDSEECNMTIAYLLGQFPQWKGCLCTEEDYCRTPQLLAPNCHAQPGAEASKQPPSWFEPDVSPASVSPEGQGCVSVLLGCQESPTAELESSAQPLPKAMQQNMGKVKAKKDSKPDWQRSGLLKEARDAARSCLRAMTACVYDEVCNGQLAPLVRACSGSPCQDAACGRATGRFYRRCPPPRPTCWRSAGATRPTPTACA</sequence>
<feature type="domain" description="GDNF/GAS1" evidence="7">
    <location>
        <begin position="204"/>
        <end position="268"/>
    </location>
</feature>
<reference evidence="8" key="1">
    <citation type="submission" date="2021-01" db="EMBL/GenBank/DDBJ databases">
        <title>A chromosome-scale assembly of European eel, Anguilla anguilla.</title>
        <authorList>
            <person name="Henkel C."/>
            <person name="Jong-Raadsen S.A."/>
            <person name="Dufour S."/>
            <person name="Weltzien F.-A."/>
            <person name="Palstra A.P."/>
            <person name="Pelster B."/>
            <person name="Spaink H.P."/>
            <person name="Van Den Thillart G.E."/>
            <person name="Jansen H."/>
            <person name="Zahm M."/>
            <person name="Klopp C."/>
            <person name="Cedric C."/>
            <person name="Louis A."/>
            <person name="Berthelot C."/>
            <person name="Parey E."/>
            <person name="Roest Crollius H."/>
            <person name="Montfort J."/>
            <person name="Robinson-Rechavi M."/>
            <person name="Bucao C."/>
            <person name="Bouchez O."/>
            <person name="Gislard M."/>
            <person name="Lluch J."/>
            <person name="Milhes M."/>
            <person name="Lampietro C."/>
            <person name="Lopez Roques C."/>
            <person name="Donnadieu C."/>
            <person name="Braasch I."/>
            <person name="Desvignes T."/>
            <person name="Postlethwait J."/>
            <person name="Bobe J."/>
            <person name="Guiguen Y."/>
            <person name="Dirks R."/>
        </authorList>
    </citation>
    <scope>NUCLEOTIDE SEQUENCE</scope>
    <source>
        <strain evidence="8">Tag_6206</strain>
        <tissue evidence="8">Liver</tissue>
    </source>
</reference>
<dbReference type="EMBL" id="JAFIRN010000018">
    <property type="protein sequence ID" value="KAG5831052.1"/>
    <property type="molecule type" value="Genomic_DNA"/>
</dbReference>
<dbReference type="GO" id="GO:0038023">
    <property type="term" value="F:signaling receptor activity"/>
    <property type="evidence" value="ECO:0007669"/>
    <property type="project" value="InterPro"/>
</dbReference>
<evidence type="ECO:0000256" key="3">
    <source>
        <dbReference type="ARBA" id="ARBA00022729"/>
    </source>
</evidence>
<keyword evidence="4" id="KW-0472">Membrane</keyword>
<name>A0A9D3LJC1_ANGAN</name>
<feature type="chain" id="PRO_5038560538" description="GDNF/GAS1 domain-containing protein" evidence="6">
    <location>
        <begin position="25"/>
        <end position="271"/>
    </location>
</feature>
<keyword evidence="5" id="KW-0325">Glycoprotein</keyword>
<evidence type="ECO:0000313" key="8">
    <source>
        <dbReference type="EMBL" id="KAG5831052.1"/>
    </source>
</evidence>
<protein>
    <recommendedName>
        <fullName evidence="7">GDNF/GAS1 domain-containing protein</fullName>
    </recommendedName>
</protein>
<dbReference type="PANTHER" id="PTHR10269">
    <property type="entry name" value="GDNF RECEPTOR ALPHA"/>
    <property type="match status" value="1"/>
</dbReference>
<evidence type="ECO:0000256" key="1">
    <source>
        <dbReference type="ARBA" id="ARBA00004236"/>
    </source>
</evidence>